<keyword evidence="2" id="KW-1185">Reference proteome</keyword>
<dbReference type="RefSeq" id="WP_157927426.1">
    <property type="nucleotide sequence ID" value="NZ_LT841358.1"/>
</dbReference>
<sequence length="79" mass="9041">MKKPSRLTDSQSDEMIIDYNRAVAIARKFLEQYHSSIIFKSAYNDKKTWMVSMEVGLLDDDIIEVAIDAKTGKILGYSH</sequence>
<dbReference type="Proteomes" id="UP000230607">
    <property type="component" value="Chromosome 1"/>
</dbReference>
<reference evidence="2" key="1">
    <citation type="submission" date="2017-03" db="EMBL/GenBank/DDBJ databases">
        <authorList>
            <person name="Herbold C."/>
        </authorList>
    </citation>
    <scope>NUCLEOTIDE SEQUENCE [LARGE SCALE GENOMIC DNA]</scope>
</reference>
<protein>
    <recommendedName>
        <fullName evidence="3">PepSY domain-containing protein</fullName>
    </recommendedName>
</protein>
<evidence type="ECO:0008006" key="3">
    <source>
        <dbReference type="Google" id="ProtNLM"/>
    </source>
</evidence>
<dbReference type="OrthoDB" id="375664at2157"/>
<evidence type="ECO:0000313" key="2">
    <source>
        <dbReference type="Proteomes" id="UP000230607"/>
    </source>
</evidence>
<gene>
    <name evidence="1" type="ORF">NCS_11266</name>
</gene>
<evidence type="ECO:0000313" key="1">
    <source>
        <dbReference type="EMBL" id="SMH71459.1"/>
    </source>
</evidence>
<dbReference type="AlphaFoldDB" id="A0A2H1FFA8"/>
<dbReference type="EMBL" id="LT841358">
    <property type="protein sequence ID" value="SMH71459.1"/>
    <property type="molecule type" value="Genomic_DNA"/>
</dbReference>
<accession>A0A2H1FFA8</accession>
<organism evidence="1 2">
    <name type="scientific">Candidatus Nitrosotalea okcheonensis</name>
    <dbReference type="NCBI Taxonomy" id="1903276"/>
    <lineage>
        <taxon>Archaea</taxon>
        <taxon>Nitrososphaerota</taxon>
        <taxon>Nitrososphaeria</taxon>
        <taxon>Nitrosotaleales</taxon>
        <taxon>Nitrosotaleaceae</taxon>
        <taxon>Nitrosotalea</taxon>
    </lineage>
</organism>
<name>A0A2H1FFA8_9ARCH</name>
<proteinExistence type="predicted"/>